<keyword evidence="2" id="KW-0238">DNA-binding</keyword>
<evidence type="ECO:0000313" key="5">
    <source>
        <dbReference type="EMBL" id="GHE25199.1"/>
    </source>
</evidence>
<dbReference type="InterPro" id="IPR011991">
    <property type="entry name" value="ArsR-like_HTH"/>
</dbReference>
<dbReference type="CDD" id="cd00090">
    <property type="entry name" value="HTH_ARSR"/>
    <property type="match status" value="1"/>
</dbReference>
<dbReference type="PANTHER" id="PTHR30154">
    <property type="entry name" value="LEUCINE-RESPONSIVE REGULATORY PROTEIN"/>
    <property type="match status" value="1"/>
</dbReference>
<evidence type="ECO:0000259" key="4">
    <source>
        <dbReference type="PROSITE" id="PS50956"/>
    </source>
</evidence>
<feature type="domain" description="HTH asnC-type" evidence="4">
    <location>
        <begin position="3"/>
        <end position="69"/>
    </location>
</feature>
<dbReference type="RefSeq" id="WP_146471810.1">
    <property type="nucleotide sequence ID" value="NZ_BNCF01000001.1"/>
</dbReference>
<dbReference type="SUPFAM" id="SSF46785">
    <property type="entry name" value="Winged helix' DNA-binding domain"/>
    <property type="match status" value="1"/>
</dbReference>
<evidence type="ECO:0000256" key="2">
    <source>
        <dbReference type="ARBA" id="ARBA00023125"/>
    </source>
</evidence>
<keyword evidence="1" id="KW-0805">Transcription regulation</keyword>
<evidence type="ECO:0000256" key="3">
    <source>
        <dbReference type="ARBA" id="ARBA00023163"/>
    </source>
</evidence>
<sequence length="143" mass="15989">MRLSATDRQLLALLREDARAPVAELARRLKLSRTTVQSRIERLQREGVIAGYTVRVHDEAERSWIRAWIMITVLPKQMPAVVEALRAMPEVRSLHSVSGPFDLIALGTVPTVGEMDELTDRIGALDGVERTTSSIVLSAKFER</sequence>
<dbReference type="GO" id="GO:0043565">
    <property type="term" value="F:sequence-specific DNA binding"/>
    <property type="evidence" value="ECO:0007669"/>
    <property type="project" value="InterPro"/>
</dbReference>
<dbReference type="SUPFAM" id="SSF54909">
    <property type="entry name" value="Dimeric alpha+beta barrel"/>
    <property type="match status" value="1"/>
</dbReference>
<dbReference type="PRINTS" id="PR00033">
    <property type="entry name" value="HTHASNC"/>
</dbReference>
<dbReference type="InterPro" id="IPR019888">
    <property type="entry name" value="Tscrpt_reg_AsnC-like"/>
</dbReference>
<organism evidence="5 6">
    <name type="scientific">Vulcaniibacterium thermophilum</name>
    <dbReference type="NCBI Taxonomy" id="1169913"/>
    <lineage>
        <taxon>Bacteria</taxon>
        <taxon>Pseudomonadati</taxon>
        <taxon>Pseudomonadota</taxon>
        <taxon>Gammaproteobacteria</taxon>
        <taxon>Lysobacterales</taxon>
        <taxon>Lysobacteraceae</taxon>
        <taxon>Vulcaniibacterium</taxon>
    </lineage>
</organism>
<dbReference type="InterPro" id="IPR000485">
    <property type="entry name" value="AsnC-type_HTH_dom"/>
</dbReference>
<dbReference type="AlphaFoldDB" id="A0A918YV65"/>
<reference evidence="5" key="2">
    <citation type="submission" date="2020-09" db="EMBL/GenBank/DDBJ databases">
        <authorList>
            <person name="Sun Q."/>
            <person name="Kim S."/>
        </authorList>
    </citation>
    <scope>NUCLEOTIDE SEQUENCE</scope>
    <source>
        <strain evidence="5">KCTC 32020</strain>
    </source>
</reference>
<dbReference type="Pfam" id="PF13404">
    <property type="entry name" value="HTH_AsnC-type"/>
    <property type="match status" value="1"/>
</dbReference>
<dbReference type="OrthoDB" id="5476at2"/>
<dbReference type="InterPro" id="IPR019887">
    <property type="entry name" value="Tscrpt_reg_AsnC/Lrp_C"/>
</dbReference>
<gene>
    <name evidence="5" type="ORF">GCM10007167_01700</name>
</gene>
<dbReference type="InterPro" id="IPR036388">
    <property type="entry name" value="WH-like_DNA-bd_sf"/>
</dbReference>
<protein>
    <submittedName>
        <fullName evidence="5">AsnC family transcriptional regulator</fullName>
    </submittedName>
</protein>
<dbReference type="PANTHER" id="PTHR30154:SF53">
    <property type="entry name" value="HTH-TYPE TRANSCRIPTIONAL REGULATOR LRPC"/>
    <property type="match status" value="1"/>
</dbReference>
<accession>A0A918YV65</accession>
<dbReference type="InterPro" id="IPR036390">
    <property type="entry name" value="WH_DNA-bd_sf"/>
</dbReference>
<keyword evidence="3" id="KW-0804">Transcription</keyword>
<evidence type="ECO:0000256" key="1">
    <source>
        <dbReference type="ARBA" id="ARBA00023015"/>
    </source>
</evidence>
<keyword evidence="6" id="KW-1185">Reference proteome</keyword>
<dbReference type="SMART" id="SM00344">
    <property type="entry name" value="HTH_ASNC"/>
    <property type="match status" value="1"/>
</dbReference>
<dbReference type="GO" id="GO:0043200">
    <property type="term" value="P:response to amino acid"/>
    <property type="evidence" value="ECO:0007669"/>
    <property type="project" value="TreeGrafter"/>
</dbReference>
<comment type="caution">
    <text evidence="5">The sequence shown here is derived from an EMBL/GenBank/DDBJ whole genome shotgun (WGS) entry which is preliminary data.</text>
</comment>
<dbReference type="EMBL" id="BNCF01000001">
    <property type="protein sequence ID" value="GHE25199.1"/>
    <property type="molecule type" value="Genomic_DNA"/>
</dbReference>
<dbReference type="Gene3D" id="3.30.70.920">
    <property type="match status" value="1"/>
</dbReference>
<dbReference type="Pfam" id="PF01037">
    <property type="entry name" value="AsnC_trans_reg"/>
    <property type="match status" value="1"/>
</dbReference>
<dbReference type="PROSITE" id="PS50956">
    <property type="entry name" value="HTH_ASNC_2"/>
    <property type="match status" value="1"/>
</dbReference>
<dbReference type="GO" id="GO:0006355">
    <property type="term" value="P:regulation of DNA-templated transcription"/>
    <property type="evidence" value="ECO:0007669"/>
    <property type="project" value="UniProtKB-ARBA"/>
</dbReference>
<dbReference type="Gene3D" id="1.10.10.10">
    <property type="entry name" value="Winged helix-like DNA-binding domain superfamily/Winged helix DNA-binding domain"/>
    <property type="match status" value="1"/>
</dbReference>
<name>A0A918YV65_9GAMM</name>
<dbReference type="GO" id="GO:0005829">
    <property type="term" value="C:cytosol"/>
    <property type="evidence" value="ECO:0007669"/>
    <property type="project" value="TreeGrafter"/>
</dbReference>
<proteinExistence type="predicted"/>
<dbReference type="InterPro" id="IPR011008">
    <property type="entry name" value="Dimeric_a/b-barrel"/>
</dbReference>
<evidence type="ECO:0000313" key="6">
    <source>
        <dbReference type="Proteomes" id="UP000636453"/>
    </source>
</evidence>
<reference evidence="5" key="1">
    <citation type="journal article" date="2014" name="Int. J. Syst. Evol. Microbiol.">
        <title>Complete genome sequence of Corynebacterium casei LMG S-19264T (=DSM 44701T), isolated from a smear-ripened cheese.</title>
        <authorList>
            <consortium name="US DOE Joint Genome Institute (JGI-PGF)"/>
            <person name="Walter F."/>
            <person name="Albersmeier A."/>
            <person name="Kalinowski J."/>
            <person name="Ruckert C."/>
        </authorList>
    </citation>
    <scope>NUCLEOTIDE SEQUENCE</scope>
    <source>
        <strain evidence="5">KCTC 32020</strain>
    </source>
</reference>
<dbReference type="Proteomes" id="UP000636453">
    <property type="component" value="Unassembled WGS sequence"/>
</dbReference>